<dbReference type="GO" id="GO:0005634">
    <property type="term" value="C:nucleus"/>
    <property type="evidence" value="ECO:0007669"/>
    <property type="project" value="UniProtKB-ARBA"/>
</dbReference>
<dbReference type="GO" id="GO:0000978">
    <property type="term" value="F:RNA polymerase II cis-regulatory region sequence-specific DNA binding"/>
    <property type="evidence" value="ECO:0007669"/>
    <property type="project" value="TreeGrafter"/>
</dbReference>
<dbReference type="EMBL" id="KZ679264">
    <property type="protein sequence ID" value="PTB39623.1"/>
    <property type="molecule type" value="Genomic_DNA"/>
</dbReference>
<keyword evidence="1" id="KW-0479">Metal-binding</keyword>
<dbReference type="InterPro" id="IPR050329">
    <property type="entry name" value="GLI_C2H2-zinc-finger"/>
</dbReference>
<evidence type="ECO:0000259" key="7">
    <source>
        <dbReference type="PROSITE" id="PS50157"/>
    </source>
</evidence>
<protein>
    <recommendedName>
        <fullName evidence="7">C2H2-type domain-containing protein</fullName>
    </recommendedName>
</protein>
<name>A0A2T3Z490_TRIA4</name>
<dbReference type="GO" id="GO:0045944">
    <property type="term" value="P:positive regulation of transcription by RNA polymerase II"/>
    <property type="evidence" value="ECO:0007669"/>
    <property type="project" value="UniProtKB-ARBA"/>
</dbReference>
<dbReference type="InterPro" id="IPR013087">
    <property type="entry name" value="Znf_C2H2_type"/>
</dbReference>
<dbReference type="PROSITE" id="PS00028">
    <property type="entry name" value="ZINC_FINGER_C2H2_1"/>
    <property type="match status" value="1"/>
</dbReference>
<evidence type="ECO:0000256" key="1">
    <source>
        <dbReference type="ARBA" id="ARBA00022723"/>
    </source>
</evidence>
<dbReference type="InterPro" id="IPR036236">
    <property type="entry name" value="Znf_C2H2_sf"/>
</dbReference>
<dbReference type="GO" id="GO:0000981">
    <property type="term" value="F:DNA-binding transcription factor activity, RNA polymerase II-specific"/>
    <property type="evidence" value="ECO:0007669"/>
    <property type="project" value="TreeGrafter"/>
</dbReference>
<evidence type="ECO:0000256" key="3">
    <source>
        <dbReference type="ARBA" id="ARBA00022771"/>
    </source>
</evidence>
<dbReference type="Proteomes" id="UP000240493">
    <property type="component" value="Unassembled WGS sequence"/>
</dbReference>
<keyword evidence="3 5" id="KW-0863">Zinc-finger</keyword>
<keyword evidence="9" id="KW-1185">Reference proteome</keyword>
<dbReference type="SUPFAM" id="SSF57667">
    <property type="entry name" value="beta-beta-alpha zinc fingers"/>
    <property type="match status" value="1"/>
</dbReference>
<proteinExistence type="predicted"/>
<dbReference type="AlphaFoldDB" id="A0A2T3Z490"/>
<evidence type="ECO:0000313" key="8">
    <source>
        <dbReference type="EMBL" id="PTB39623.1"/>
    </source>
</evidence>
<feature type="domain" description="C2H2-type" evidence="7">
    <location>
        <begin position="575"/>
        <end position="602"/>
    </location>
</feature>
<evidence type="ECO:0000256" key="4">
    <source>
        <dbReference type="ARBA" id="ARBA00022833"/>
    </source>
</evidence>
<accession>A0A2T3Z490</accession>
<evidence type="ECO:0000256" key="5">
    <source>
        <dbReference type="PROSITE-ProRule" id="PRU00042"/>
    </source>
</evidence>
<gene>
    <name evidence="8" type="ORF">M441DRAFT_143746</name>
</gene>
<evidence type="ECO:0000313" key="9">
    <source>
        <dbReference type="Proteomes" id="UP000240493"/>
    </source>
</evidence>
<feature type="domain" description="C2H2-type" evidence="7">
    <location>
        <begin position="543"/>
        <end position="574"/>
    </location>
</feature>
<organism evidence="8 9">
    <name type="scientific">Trichoderma asperellum (strain ATCC 204424 / CBS 433.97 / NBRC 101777)</name>
    <dbReference type="NCBI Taxonomy" id="1042311"/>
    <lineage>
        <taxon>Eukaryota</taxon>
        <taxon>Fungi</taxon>
        <taxon>Dikarya</taxon>
        <taxon>Ascomycota</taxon>
        <taxon>Pezizomycotina</taxon>
        <taxon>Sordariomycetes</taxon>
        <taxon>Hypocreomycetidae</taxon>
        <taxon>Hypocreales</taxon>
        <taxon>Hypocreaceae</taxon>
        <taxon>Trichoderma</taxon>
    </lineage>
</organism>
<dbReference type="OrthoDB" id="3437960at2759"/>
<dbReference type="Gene3D" id="3.30.160.60">
    <property type="entry name" value="Classic Zinc Finger"/>
    <property type="match status" value="3"/>
</dbReference>
<evidence type="ECO:0000256" key="6">
    <source>
        <dbReference type="SAM" id="MobiDB-lite"/>
    </source>
</evidence>
<reference evidence="8 9" key="1">
    <citation type="submission" date="2016-07" db="EMBL/GenBank/DDBJ databases">
        <title>Multiple horizontal gene transfer events from other fungi enriched the ability of initially mycotrophic Trichoderma (Ascomycota) to feed on dead plant biomass.</title>
        <authorList>
            <consortium name="DOE Joint Genome Institute"/>
            <person name="Aerts A."/>
            <person name="Atanasova L."/>
            <person name="Chenthamara K."/>
            <person name="Zhang J."/>
            <person name="Grujic M."/>
            <person name="Henrissat B."/>
            <person name="Kuo A."/>
            <person name="Salamov A."/>
            <person name="Lipzen A."/>
            <person name="Labutti K."/>
            <person name="Barry K."/>
            <person name="Miao Y."/>
            <person name="Rahimi M.J."/>
            <person name="Shen Q."/>
            <person name="Grigoriev I.V."/>
            <person name="Kubicek C.P."/>
            <person name="Druzhinina I.S."/>
        </authorList>
    </citation>
    <scope>NUCLEOTIDE SEQUENCE [LARGE SCALE GENOMIC DNA]</scope>
    <source>
        <strain evidence="8 9">CBS 433.97</strain>
    </source>
</reference>
<dbReference type="PROSITE" id="PS50157">
    <property type="entry name" value="ZINC_FINGER_C2H2_2"/>
    <property type="match status" value="2"/>
</dbReference>
<evidence type="ECO:0000256" key="2">
    <source>
        <dbReference type="ARBA" id="ARBA00022737"/>
    </source>
</evidence>
<dbReference type="PANTHER" id="PTHR19818">
    <property type="entry name" value="ZINC FINGER PROTEIN ZIC AND GLI"/>
    <property type="match status" value="1"/>
</dbReference>
<dbReference type="SMART" id="SM00355">
    <property type="entry name" value="ZnF_C2H2"/>
    <property type="match status" value="3"/>
</dbReference>
<dbReference type="PANTHER" id="PTHR19818:SF139">
    <property type="entry name" value="PAIR-RULE PROTEIN ODD-PAIRED"/>
    <property type="match status" value="1"/>
</dbReference>
<feature type="region of interest" description="Disordered" evidence="6">
    <location>
        <begin position="439"/>
        <end position="471"/>
    </location>
</feature>
<dbReference type="STRING" id="1042311.A0A2T3Z490"/>
<sequence length="622" mass="67485">MDDDHLPSSFHMDLIHTPHSLEIDTSSEFKPFLDANQQYHALDPAAAAAAAAAAASFGHFLRDDACLGPQGSMMSADPFKELKSPKDLTKLSMPTHSTMASFSSHAAQAHSQGRHGNSNQDLSFSTAEVTYPWDNSMSYFNNAFSDTSHLYSDKKSQNESTKSTVDCDDDCISVVSCTSGCGISCPSQCGDTGHGVCCDDDACGEACEDSQDLCLDETCENAATPCTDANCSGLAKLDHFPDEAMSDGDKEAAAALASIGDTHPTLVQDGFQHFHSDSNFGSHSCFPGSTCSHALPQGFLGTATADEMVGQFWETLIPENPLATHILQYHDPRHTVHHVRPCMADHPNLTIPKCTLPRAVDGDVLSHGLTHHSEDFACGFEVNTIDQFANHIFEDHGQMYMLNSDLFGLSQTTQAEDRFSLVPSRSSISSFPFNTASTSGPHFSPSDSSMQNLSAVSSLPPSPTSRATTPLAQPEELAIEAKSTETASISTIAADVETAVDCICHWKIADGKICGMQFKDANDLHTHTKNDHLKVMTRQHPGFRCQWDNCTRTNVFGQKSKLERHIQTHTGYKPVKCSVCGLQLSAKQSLDQHMRVHTGEKPWKCKFPGCTHAFKQQSALSK</sequence>
<keyword evidence="2" id="KW-0677">Repeat</keyword>
<dbReference type="FunFam" id="3.30.160.60:FF:002343">
    <property type="entry name" value="Zinc finger protein 33A"/>
    <property type="match status" value="1"/>
</dbReference>
<dbReference type="GO" id="GO:0008270">
    <property type="term" value="F:zinc ion binding"/>
    <property type="evidence" value="ECO:0007669"/>
    <property type="project" value="UniProtKB-KW"/>
</dbReference>
<keyword evidence="4" id="KW-0862">Zinc</keyword>